<name>A0ABY2CRW5_METMH</name>
<dbReference type="PROSITE" id="PS50112">
    <property type="entry name" value="PAS"/>
    <property type="match status" value="1"/>
</dbReference>
<evidence type="ECO:0000259" key="4">
    <source>
        <dbReference type="PROSITE" id="PS50112"/>
    </source>
</evidence>
<dbReference type="NCBIfam" id="TIGR00254">
    <property type="entry name" value="GGDEF"/>
    <property type="match status" value="1"/>
</dbReference>
<dbReference type="PANTHER" id="PTHR45138:SF9">
    <property type="entry name" value="DIGUANYLATE CYCLASE DGCM-RELATED"/>
    <property type="match status" value="1"/>
</dbReference>
<dbReference type="CDD" id="cd00130">
    <property type="entry name" value="PAS"/>
    <property type="match status" value="1"/>
</dbReference>
<dbReference type="SUPFAM" id="SSF55073">
    <property type="entry name" value="Nucleotide cyclase"/>
    <property type="match status" value="1"/>
</dbReference>
<dbReference type="EMBL" id="SMCN01000002">
    <property type="protein sequence ID" value="TCV87770.1"/>
    <property type="molecule type" value="Genomic_DNA"/>
</dbReference>
<dbReference type="SUPFAM" id="SSF55785">
    <property type="entry name" value="PYP-like sensor domain (PAS domain)"/>
    <property type="match status" value="1"/>
</dbReference>
<protein>
    <recommendedName>
        <fullName evidence="1">diguanylate cyclase</fullName>
        <ecNumber evidence="1">2.7.7.65</ecNumber>
    </recommendedName>
</protein>
<gene>
    <name evidence="6" type="ORF">EDE11_102275</name>
</gene>
<dbReference type="Gene3D" id="3.30.70.270">
    <property type="match status" value="1"/>
</dbReference>
<dbReference type="Proteomes" id="UP000295649">
    <property type="component" value="Unassembled WGS sequence"/>
</dbReference>
<dbReference type="InterPro" id="IPR050469">
    <property type="entry name" value="Diguanylate_Cyclase"/>
</dbReference>
<comment type="catalytic activity">
    <reaction evidence="2">
        <text>2 GTP = 3',3'-c-di-GMP + 2 diphosphate</text>
        <dbReference type="Rhea" id="RHEA:24898"/>
        <dbReference type="ChEBI" id="CHEBI:33019"/>
        <dbReference type="ChEBI" id="CHEBI:37565"/>
        <dbReference type="ChEBI" id="CHEBI:58805"/>
        <dbReference type="EC" id="2.7.7.65"/>
    </reaction>
</comment>
<accession>A0ABY2CRW5</accession>
<keyword evidence="7" id="KW-1185">Reference proteome</keyword>
<dbReference type="Gene3D" id="3.30.450.20">
    <property type="entry name" value="PAS domain"/>
    <property type="match status" value="1"/>
</dbReference>
<feature type="domain" description="PAS" evidence="4">
    <location>
        <begin position="110"/>
        <end position="154"/>
    </location>
</feature>
<evidence type="ECO:0000313" key="6">
    <source>
        <dbReference type="EMBL" id="TCV87770.1"/>
    </source>
</evidence>
<dbReference type="PANTHER" id="PTHR45138">
    <property type="entry name" value="REGULATORY COMPONENTS OF SENSORY TRANSDUCTION SYSTEM"/>
    <property type="match status" value="1"/>
</dbReference>
<dbReference type="SMART" id="SM00267">
    <property type="entry name" value="GGDEF"/>
    <property type="match status" value="1"/>
</dbReference>
<dbReference type="NCBIfam" id="TIGR00229">
    <property type="entry name" value="sensory_box"/>
    <property type="match status" value="1"/>
</dbReference>
<dbReference type="EC" id="2.7.7.65" evidence="1"/>
<feature type="domain" description="GGDEF" evidence="5">
    <location>
        <begin position="248"/>
        <end position="381"/>
    </location>
</feature>
<dbReference type="InterPro" id="IPR043128">
    <property type="entry name" value="Rev_trsase/Diguanyl_cyclase"/>
</dbReference>
<evidence type="ECO:0000256" key="2">
    <source>
        <dbReference type="ARBA" id="ARBA00034247"/>
    </source>
</evidence>
<evidence type="ECO:0000313" key="7">
    <source>
        <dbReference type="Proteomes" id="UP000295649"/>
    </source>
</evidence>
<dbReference type="InterPro" id="IPR013655">
    <property type="entry name" value="PAS_fold_3"/>
</dbReference>
<dbReference type="InterPro" id="IPR029787">
    <property type="entry name" value="Nucleotide_cyclase"/>
</dbReference>
<proteinExistence type="predicted"/>
<dbReference type="SMART" id="SM00091">
    <property type="entry name" value="PAS"/>
    <property type="match status" value="1"/>
</dbReference>
<dbReference type="InterPro" id="IPR000160">
    <property type="entry name" value="GGDEF_dom"/>
</dbReference>
<evidence type="ECO:0000256" key="1">
    <source>
        <dbReference type="ARBA" id="ARBA00012528"/>
    </source>
</evidence>
<evidence type="ECO:0000256" key="3">
    <source>
        <dbReference type="SAM" id="Coils"/>
    </source>
</evidence>
<keyword evidence="3" id="KW-0175">Coiled coil</keyword>
<dbReference type="Pfam" id="PF08447">
    <property type="entry name" value="PAS_3"/>
    <property type="match status" value="1"/>
</dbReference>
<dbReference type="Pfam" id="PF00990">
    <property type="entry name" value="GGDEF"/>
    <property type="match status" value="1"/>
</dbReference>
<dbReference type="InterPro" id="IPR035965">
    <property type="entry name" value="PAS-like_dom_sf"/>
</dbReference>
<organism evidence="6 7">
    <name type="scientific">Methylomonas methanica</name>
    <dbReference type="NCBI Taxonomy" id="421"/>
    <lineage>
        <taxon>Bacteria</taxon>
        <taxon>Pseudomonadati</taxon>
        <taxon>Pseudomonadota</taxon>
        <taxon>Gammaproteobacteria</taxon>
        <taxon>Methylococcales</taxon>
        <taxon>Methylococcaceae</taxon>
        <taxon>Methylomonas</taxon>
    </lineage>
</organism>
<feature type="coiled-coil region" evidence="3">
    <location>
        <begin position="61"/>
        <end position="95"/>
    </location>
</feature>
<comment type="caution">
    <text evidence="6">The sequence shown here is derived from an EMBL/GenBank/DDBJ whole genome shotgun (WGS) entry which is preliminary data.</text>
</comment>
<sequence length="383" mass="42644">MTGATGMIESDARDLESELKAEIVRLNKVVEALMNRVEHSSTQHCSDFDQFQTTIMLENLVRARTEELEAALRENEKINRALQEAEEKFHRVLDQSLVGITMIIEDRFHYVNPKFAEIFDYEVNQLLTMGMMELIIDAEQSALREAMQKALNKDLEKINFIANAVRRNGQLITVEVSGSSATDIGGKPALIAVLADISERLRSERQVKALHEQLQYQAIHDPLTGLYNRLFLNENLERELLLAERQGYQVSVVMSDLDHFKMINDCYGHQAGDTVLKAFADIMKRHARASDLDCRYGGEEFFLVLPDTSQQIASERAESIRSALVAQPIAVAGRTIAVTASFGVATYPANGLSSAALIGAADKALYAAKDAGRNRVVSSPWQA</sequence>
<reference evidence="6 7" key="1">
    <citation type="submission" date="2019-03" db="EMBL/GenBank/DDBJ databases">
        <title>Systems level insights into methane cycling in arid and semi-arid ecosystems.</title>
        <authorList>
            <person name="Kalyuzhnaya M."/>
        </authorList>
    </citation>
    <scope>NUCLEOTIDE SEQUENCE [LARGE SCALE GENOMIC DNA]</scope>
    <source>
        <strain evidence="6 7">S-1</strain>
    </source>
</reference>
<evidence type="ECO:0000259" key="5">
    <source>
        <dbReference type="PROSITE" id="PS50887"/>
    </source>
</evidence>
<dbReference type="CDD" id="cd01949">
    <property type="entry name" value="GGDEF"/>
    <property type="match status" value="1"/>
</dbReference>
<dbReference type="InterPro" id="IPR000014">
    <property type="entry name" value="PAS"/>
</dbReference>
<dbReference type="PROSITE" id="PS50887">
    <property type="entry name" value="GGDEF"/>
    <property type="match status" value="1"/>
</dbReference>